<evidence type="ECO:0000313" key="1">
    <source>
        <dbReference type="EMBL" id="POW09167.1"/>
    </source>
</evidence>
<comment type="caution">
    <text evidence="1">The sequence shown here is derived from an EMBL/GenBank/DDBJ whole genome shotgun (WGS) entry which is preliminary data.</text>
</comment>
<proteinExistence type="predicted"/>
<reference evidence="2" key="3">
    <citation type="journal article" date="2018" name="Mol. Plant Microbe Interact.">
        <title>Genome sequence resources for the wheat stripe rust pathogen (Puccinia striiformis f. sp. tritici) and the barley stripe rust pathogen (Puccinia striiformis f. sp. hordei).</title>
        <authorList>
            <person name="Xia C."/>
            <person name="Wang M."/>
            <person name="Yin C."/>
            <person name="Cornejo O.E."/>
            <person name="Hulbert S.H."/>
            <person name="Chen X."/>
        </authorList>
    </citation>
    <scope>NUCLEOTIDE SEQUENCE [LARGE SCALE GENOMIC DNA]</scope>
    <source>
        <strain evidence="2">93TX-2</strain>
    </source>
</reference>
<name>A0A2S4VI23_9BASI</name>
<dbReference type="Proteomes" id="UP000238274">
    <property type="component" value="Unassembled WGS sequence"/>
</dbReference>
<sequence length="124" mass="14247">MNTTITQVINQILKDNQQSGEKLRGKFRGRNDTTNTANISQFDKITLSTSKWQDIQELYWKLEFVNAEEFNAEIQSLLVSVRLTQEMESNHSLGAHIIPKYPELKEDLQKKINVAHGSNALYPI</sequence>
<dbReference type="VEuPathDB" id="FungiDB:PSTT_12252"/>
<dbReference type="EMBL" id="PKSM01000130">
    <property type="protein sequence ID" value="POW09167.1"/>
    <property type="molecule type" value="Genomic_DNA"/>
</dbReference>
<accession>A0A2S4VI23</accession>
<organism evidence="1 2">
    <name type="scientific">Puccinia striiformis</name>
    <dbReference type="NCBI Taxonomy" id="27350"/>
    <lineage>
        <taxon>Eukaryota</taxon>
        <taxon>Fungi</taxon>
        <taxon>Dikarya</taxon>
        <taxon>Basidiomycota</taxon>
        <taxon>Pucciniomycotina</taxon>
        <taxon>Pucciniomycetes</taxon>
        <taxon>Pucciniales</taxon>
        <taxon>Pucciniaceae</taxon>
        <taxon>Puccinia</taxon>
    </lineage>
</organism>
<keyword evidence="2" id="KW-1185">Reference proteome</keyword>
<protein>
    <submittedName>
        <fullName evidence="1">Uncharacterized protein</fullName>
    </submittedName>
</protein>
<feature type="non-terminal residue" evidence="1">
    <location>
        <position position="124"/>
    </location>
</feature>
<reference evidence="2" key="2">
    <citation type="journal article" date="2018" name="BMC Genomics">
        <title>Genomic insights into host adaptation between the wheat stripe rust pathogen (Puccinia striiformis f. sp. tritici) and the barley stripe rust pathogen (Puccinia striiformis f. sp. hordei).</title>
        <authorList>
            <person name="Xia C."/>
            <person name="Wang M."/>
            <person name="Yin C."/>
            <person name="Cornejo O.E."/>
            <person name="Hulbert S.H."/>
            <person name="Chen X."/>
        </authorList>
    </citation>
    <scope>NUCLEOTIDE SEQUENCE [LARGE SCALE GENOMIC DNA]</scope>
    <source>
        <strain evidence="2">93TX-2</strain>
    </source>
</reference>
<reference evidence="1 2" key="1">
    <citation type="submission" date="2017-12" db="EMBL/GenBank/DDBJ databases">
        <title>Gene loss provides genomic basis for host adaptation in cereal stripe rust fungi.</title>
        <authorList>
            <person name="Xia C."/>
        </authorList>
    </citation>
    <scope>NUCLEOTIDE SEQUENCE [LARGE SCALE GENOMIC DNA]</scope>
    <source>
        <strain evidence="1 2">93TX-2</strain>
    </source>
</reference>
<gene>
    <name evidence="1" type="ORF">PSHT_09237</name>
</gene>
<dbReference type="AlphaFoldDB" id="A0A2S4VI23"/>
<evidence type="ECO:0000313" key="2">
    <source>
        <dbReference type="Proteomes" id="UP000238274"/>
    </source>
</evidence>
<dbReference type="VEuPathDB" id="FungiDB:PSHT_09237"/>